<keyword evidence="1" id="KW-0812">Transmembrane</keyword>
<keyword evidence="1" id="KW-1133">Transmembrane helix</keyword>
<evidence type="ECO:0000256" key="1">
    <source>
        <dbReference type="SAM" id="Phobius"/>
    </source>
</evidence>
<reference evidence="2 3" key="1">
    <citation type="submission" date="2024-08" db="EMBL/GenBank/DDBJ databases">
        <title>Insights into the chromosomal genome structure of Flemingia macrophylla.</title>
        <authorList>
            <person name="Ding Y."/>
            <person name="Zhao Y."/>
            <person name="Bi W."/>
            <person name="Wu M."/>
            <person name="Zhao G."/>
            <person name="Gong Y."/>
            <person name="Li W."/>
            <person name="Zhang P."/>
        </authorList>
    </citation>
    <scope>NUCLEOTIDE SEQUENCE [LARGE SCALE GENOMIC DNA]</scope>
    <source>
        <strain evidence="2">DYQJB</strain>
        <tissue evidence="2">Leaf</tissue>
    </source>
</reference>
<accession>A0ABD1N4H2</accession>
<keyword evidence="1" id="KW-0472">Membrane</keyword>
<gene>
    <name evidence="2" type="ORF">Fmac_004288</name>
</gene>
<sequence length="120" mass="13785">METTELGFRKPLSKEEKVLKKKERLPAIVLDGIGNGKGLDPRFDITEIAKLTSERDGNWDRQSQAFYNIFRQAERVEKLAEIIQKLAPATIAYVFCAIFGFQVLFGIVKINKLDERERLI</sequence>
<dbReference type="EMBL" id="JBGMDY010000002">
    <property type="protein sequence ID" value="KAL2343003.1"/>
    <property type="molecule type" value="Genomic_DNA"/>
</dbReference>
<name>A0ABD1N4H2_9FABA</name>
<evidence type="ECO:0000313" key="3">
    <source>
        <dbReference type="Proteomes" id="UP001603857"/>
    </source>
</evidence>
<dbReference type="AlphaFoldDB" id="A0ABD1N4H2"/>
<proteinExistence type="predicted"/>
<organism evidence="2 3">
    <name type="scientific">Flemingia macrophylla</name>
    <dbReference type="NCBI Taxonomy" id="520843"/>
    <lineage>
        <taxon>Eukaryota</taxon>
        <taxon>Viridiplantae</taxon>
        <taxon>Streptophyta</taxon>
        <taxon>Embryophyta</taxon>
        <taxon>Tracheophyta</taxon>
        <taxon>Spermatophyta</taxon>
        <taxon>Magnoliopsida</taxon>
        <taxon>eudicotyledons</taxon>
        <taxon>Gunneridae</taxon>
        <taxon>Pentapetalae</taxon>
        <taxon>rosids</taxon>
        <taxon>fabids</taxon>
        <taxon>Fabales</taxon>
        <taxon>Fabaceae</taxon>
        <taxon>Papilionoideae</taxon>
        <taxon>50 kb inversion clade</taxon>
        <taxon>NPAAA clade</taxon>
        <taxon>indigoferoid/millettioid clade</taxon>
        <taxon>Phaseoleae</taxon>
        <taxon>Flemingia</taxon>
    </lineage>
</organism>
<keyword evidence="3" id="KW-1185">Reference proteome</keyword>
<feature type="transmembrane region" description="Helical" evidence="1">
    <location>
        <begin position="86"/>
        <end position="108"/>
    </location>
</feature>
<comment type="caution">
    <text evidence="2">The sequence shown here is derived from an EMBL/GenBank/DDBJ whole genome shotgun (WGS) entry which is preliminary data.</text>
</comment>
<evidence type="ECO:0000313" key="2">
    <source>
        <dbReference type="EMBL" id="KAL2343003.1"/>
    </source>
</evidence>
<protein>
    <submittedName>
        <fullName evidence="2">Uncharacterized protein</fullName>
    </submittedName>
</protein>
<dbReference type="Proteomes" id="UP001603857">
    <property type="component" value="Unassembled WGS sequence"/>
</dbReference>